<dbReference type="InterPro" id="IPR008966">
    <property type="entry name" value="Adhesion_dom_sf"/>
</dbReference>
<comment type="caution">
    <text evidence="3">The sequence shown here is derived from an EMBL/GenBank/DDBJ whole genome shotgun (WGS) entry which is preliminary data.</text>
</comment>
<dbReference type="PANTHER" id="PTHR33420:SF33">
    <property type="entry name" value="MINOR FIMBRIAL SUBUNIT"/>
    <property type="match status" value="1"/>
</dbReference>
<evidence type="ECO:0000256" key="1">
    <source>
        <dbReference type="SAM" id="SignalP"/>
    </source>
</evidence>
<dbReference type="Proteomes" id="UP001589792">
    <property type="component" value="Unassembled WGS sequence"/>
</dbReference>
<feature type="signal peptide" evidence="1">
    <location>
        <begin position="1"/>
        <end position="22"/>
    </location>
</feature>
<dbReference type="InterPro" id="IPR050263">
    <property type="entry name" value="Bact_Fimbrial_Adh_Pro"/>
</dbReference>
<proteinExistence type="predicted"/>
<dbReference type="Pfam" id="PF00419">
    <property type="entry name" value="Fimbrial"/>
    <property type="match status" value="1"/>
</dbReference>
<dbReference type="PANTHER" id="PTHR33420">
    <property type="entry name" value="FIMBRIAL SUBUNIT ELFA-RELATED"/>
    <property type="match status" value="1"/>
</dbReference>
<dbReference type="InterPro" id="IPR000259">
    <property type="entry name" value="Adhesion_dom_fimbrial"/>
</dbReference>
<sequence length="158" mass="16754">MKKYSVLLMLFSSIAINHSAQAVDATMSFSGELVNAPCVINNNGAINVPFGYVVTTQVDGTYKKQLVNYTLTCTATVPITMKISGAPSLFTYAGTLQTSVSDLGIQLLEGTTPINLNTAWTFNPTAKPVLYAVPVKRSGSTLSAQAFTASATMTVDYP</sequence>
<feature type="chain" id="PRO_5045297097" evidence="1">
    <location>
        <begin position="23"/>
        <end position="158"/>
    </location>
</feature>
<dbReference type="EMBL" id="JBHLXG010000026">
    <property type="protein sequence ID" value="MFC0228832.1"/>
    <property type="molecule type" value="Genomic_DNA"/>
</dbReference>
<protein>
    <submittedName>
        <fullName evidence="3">Fimbrial protein</fullName>
    </submittedName>
</protein>
<gene>
    <name evidence="3" type="ORF">ACFFJ3_20430</name>
</gene>
<dbReference type="Gene3D" id="2.60.40.1090">
    <property type="entry name" value="Fimbrial-type adhesion domain"/>
    <property type="match status" value="1"/>
</dbReference>
<name>A0ABV6EIJ7_9GAMM</name>
<reference evidence="3 4" key="1">
    <citation type="submission" date="2024-09" db="EMBL/GenBank/DDBJ databases">
        <authorList>
            <person name="Sun Q."/>
            <person name="Mori K."/>
        </authorList>
    </citation>
    <scope>NUCLEOTIDE SEQUENCE [LARGE SCALE GENOMIC DNA]</scope>
    <source>
        <strain evidence="3 4">CCM 8626</strain>
    </source>
</reference>
<dbReference type="InterPro" id="IPR036937">
    <property type="entry name" value="Adhesion_dom_fimbrial_sf"/>
</dbReference>
<dbReference type="RefSeq" id="WP_380678903.1">
    <property type="nucleotide sequence ID" value="NZ_CP173186.1"/>
</dbReference>
<keyword evidence="1" id="KW-0732">Signal</keyword>
<evidence type="ECO:0000313" key="4">
    <source>
        <dbReference type="Proteomes" id="UP001589792"/>
    </source>
</evidence>
<feature type="domain" description="Fimbrial-type adhesion" evidence="2">
    <location>
        <begin position="27"/>
        <end position="157"/>
    </location>
</feature>
<dbReference type="SUPFAM" id="SSF49401">
    <property type="entry name" value="Bacterial adhesins"/>
    <property type="match status" value="1"/>
</dbReference>
<accession>A0ABV6EIJ7</accession>
<keyword evidence="4" id="KW-1185">Reference proteome</keyword>
<organism evidence="3 4">
    <name type="scientific">Serratia aquatilis</name>
    <dbReference type="NCBI Taxonomy" id="1737515"/>
    <lineage>
        <taxon>Bacteria</taxon>
        <taxon>Pseudomonadati</taxon>
        <taxon>Pseudomonadota</taxon>
        <taxon>Gammaproteobacteria</taxon>
        <taxon>Enterobacterales</taxon>
        <taxon>Yersiniaceae</taxon>
        <taxon>Serratia</taxon>
    </lineage>
</organism>
<evidence type="ECO:0000259" key="2">
    <source>
        <dbReference type="Pfam" id="PF00419"/>
    </source>
</evidence>
<evidence type="ECO:0000313" key="3">
    <source>
        <dbReference type="EMBL" id="MFC0228832.1"/>
    </source>
</evidence>